<feature type="transmembrane region" description="Helical" evidence="10">
    <location>
        <begin position="104"/>
        <end position="125"/>
    </location>
</feature>
<dbReference type="SUPFAM" id="SSF161098">
    <property type="entry name" value="MetI-like"/>
    <property type="match status" value="1"/>
</dbReference>
<evidence type="ECO:0000313" key="12">
    <source>
        <dbReference type="EMBL" id="SJZ86730.1"/>
    </source>
</evidence>
<dbReference type="Proteomes" id="UP000190092">
    <property type="component" value="Unassembled WGS sequence"/>
</dbReference>
<keyword evidence="6 10" id="KW-1133">Transmembrane helix</keyword>
<dbReference type="CDD" id="cd06261">
    <property type="entry name" value="TM_PBP2"/>
    <property type="match status" value="1"/>
</dbReference>
<dbReference type="STRING" id="225324.SAMN02745126_02627"/>
<feature type="transmembrane region" description="Helical" evidence="10">
    <location>
        <begin position="178"/>
        <end position="194"/>
    </location>
</feature>
<dbReference type="Pfam" id="PF00528">
    <property type="entry name" value="BPD_transp_1"/>
    <property type="match status" value="1"/>
</dbReference>
<evidence type="ECO:0000256" key="6">
    <source>
        <dbReference type="ARBA" id="ARBA00022989"/>
    </source>
</evidence>
<feature type="domain" description="ABC transmembrane type-1" evidence="11">
    <location>
        <begin position="98"/>
        <end position="297"/>
    </location>
</feature>
<dbReference type="OrthoDB" id="9807402at2"/>
<name>A0A1T4P555_9HYPH</name>
<evidence type="ECO:0000256" key="5">
    <source>
        <dbReference type="ARBA" id="ARBA00022692"/>
    </source>
</evidence>
<dbReference type="Pfam" id="PF19300">
    <property type="entry name" value="BPD_transp_1_N"/>
    <property type="match status" value="1"/>
</dbReference>
<dbReference type="InterPro" id="IPR000515">
    <property type="entry name" value="MetI-like"/>
</dbReference>
<organism evidence="12 13">
    <name type="scientific">Enhydrobacter aerosaccus</name>
    <dbReference type="NCBI Taxonomy" id="225324"/>
    <lineage>
        <taxon>Bacteria</taxon>
        <taxon>Pseudomonadati</taxon>
        <taxon>Pseudomonadota</taxon>
        <taxon>Alphaproteobacteria</taxon>
        <taxon>Hyphomicrobiales</taxon>
        <taxon>Enhydrobacter</taxon>
    </lineage>
</organism>
<feature type="transmembrane region" description="Helical" evidence="10">
    <location>
        <begin position="232"/>
        <end position="258"/>
    </location>
</feature>
<dbReference type="PANTHER" id="PTHR43163:SF5">
    <property type="entry name" value="GLUTATHIONE TRANSPORT SYSTEM PERMEASE PROTEIN GSIC"/>
    <property type="match status" value="1"/>
</dbReference>
<evidence type="ECO:0000256" key="3">
    <source>
        <dbReference type="ARBA" id="ARBA00022448"/>
    </source>
</evidence>
<evidence type="ECO:0000256" key="4">
    <source>
        <dbReference type="ARBA" id="ARBA00022475"/>
    </source>
</evidence>
<feature type="transmembrane region" description="Helical" evidence="10">
    <location>
        <begin position="137"/>
        <end position="158"/>
    </location>
</feature>
<feature type="transmembrane region" description="Helical" evidence="10">
    <location>
        <begin position="278"/>
        <end position="304"/>
    </location>
</feature>
<keyword evidence="3 10" id="KW-0813">Transport</keyword>
<dbReference type="RefSeq" id="WP_085934288.1">
    <property type="nucleotide sequence ID" value="NZ_FUWJ01000002.1"/>
</dbReference>
<evidence type="ECO:0000313" key="13">
    <source>
        <dbReference type="Proteomes" id="UP000190092"/>
    </source>
</evidence>
<accession>A0A1T4P555</accession>
<dbReference type="Gene3D" id="1.10.3720.10">
    <property type="entry name" value="MetI-like"/>
    <property type="match status" value="1"/>
</dbReference>
<comment type="subcellular location">
    <subcellularLocation>
        <location evidence="1 10">Cell membrane</location>
        <topology evidence="1 10">Multi-pass membrane protein</topology>
    </subcellularLocation>
</comment>
<dbReference type="InterPro" id="IPR035906">
    <property type="entry name" value="MetI-like_sf"/>
</dbReference>
<dbReference type="GO" id="GO:0005886">
    <property type="term" value="C:plasma membrane"/>
    <property type="evidence" value="ECO:0007669"/>
    <property type="project" value="UniProtKB-SubCell"/>
</dbReference>
<proteinExistence type="inferred from homology"/>
<dbReference type="GO" id="GO:0055085">
    <property type="term" value="P:transmembrane transport"/>
    <property type="evidence" value="ECO:0007669"/>
    <property type="project" value="InterPro"/>
</dbReference>
<keyword evidence="4" id="KW-1003">Cell membrane</keyword>
<dbReference type="PANTHER" id="PTHR43163">
    <property type="entry name" value="DIPEPTIDE TRANSPORT SYSTEM PERMEASE PROTEIN DPPB-RELATED"/>
    <property type="match status" value="1"/>
</dbReference>
<feature type="transmembrane region" description="Helical" evidence="10">
    <location>
        <begin position="12"/>
        <end position="30"/>
    </location>
</feature>
<sequence>MLSVLTRRLLNVVPTLLSVIALVFLLFSVLPGSFMSSMGEDGRTTIDPAVMERMKKEMGLDDPLPTRFAKYVASVAVGDFGKSFRTREPVTKLIGQRIWPSLKLVFAAMAFAIAIGVTLGFFAALKPGSPVDTISMVGAISGLSLSQFWFGLMLMYLFALKLKWLPSFGYGDGGLSHLILPAVALGVGPMALLARTTRAAVLDVLNADFVRTARSKGMSERLVVKWHVLRNALVLVITIVGLQFGSLMGQAVVVEKLFAWPGVGSLMVDSVFQRDIPAVQGCILMIVLFFLAINTLVDIAYSVIDPRIRYR</sequence>
<evidence type="ECO:0000256" key="2">
    <source>
        <dbReference type="ARBA" id="ARBA00009306"/>
    </source>
</evidence>
<evidence type="ECO:0000256" key="7">
    <source>
        <dbReference type="ARBA" id="ARBA00023136"/>
    </source>
</evidence>
<evidence type="ECO:0000256" key="9">
    <source>
        <dbReference type="ARBA" id="ARBA00041107"/>
    </source>
</evidence>
<evidence type="ECO:0000256" key="8">
    <source>
        <dbReference type="ARBA" id="ARBA00037215"/>
    </source>
</evidence>
<keyword evidence="7 10" id="KW-0472">Membrane</keyword>
<comment type="similarity">
    <text evidence="2 10">Belongs to the binding-protein-dependent transport system permease family.</text>
</comment>
<comment type="function">
    <text evidence="8">Part of the ABC transporter complex GsiABCD involved in glutathione import. Probably responsible for the translocation of the substrate across the membrane.</text>
</comment>
<dbReference type="PROSITE" id="PS50928">
    <property type="entry name" value="ABC_TM1"/>
    <property type="match status" value="1"/>
</dbReference>
<evidence type="ECO:0000256" key="1">
    <source>
        <dbReference type="ARBA" id="ARBA00004651"/>
    </source>
</evidence>
<dbReference type="InterPro" id="IPR045621">
    <property type="entry name" value="BPD_transp_1_N"/>
</dbReference>
<keyword evidence="5 10" id="KW-0812">Transmembrane</keyword>
<evidence type="ECO:0000259" key="11">
    <source>
        <dbReference type="PROSITE" id="PS50928"/>
    </source>
</evidence>
<dbReference type="AlphaFoldDB" id="A0A1T4P555"/>
<reference evidence="13" key="1">
    <citation type="submission" date="2017-02" db="EMBL/GenBank/DDBJ databases">
        <authorList>
            <person name="Varghese N."/>
            <person name="Submissions S."/>
        </authorList>
    </citation>
    <scope>NUCLEOTIDE SEQUENCE [LARGE SCALE GENOMIC DNA]</scope>
    <source>
        <strain evidence="13">ATCC 27094</strain>
    </source>
</reference>
<protein>
    <recommendedName>
        <fullName evidence="9">Glutathione transport system permease protein GsiC</fullName>
    </recommendedName>
</protein>
<evidence type="ECO:0000256" key="10">
    <source>
        <dbReference type="RuleBase" id="RU363032"/>
    </source>
</evidence>
<dbReference type="EMBL" id="FUWJ01000002">
    <property type="protein sequence ID" value="SJZ86730.1"/>
    <property type="molecule type" value="Genomic_DNA"/>
</dbReference>
<gene>
    <name evidence="12" type="ORF">SAMN02745126_02627</name>
</gene>
<keyword evidence="13" id="KW-1185">Reference proteome</keyword>